<dbReference type="InterPro" id="IPR027417">
    <property type="entry name" value="P-loop_NTPase"/>
</dbReference>
<keyword evidence="2" id="KW-1185">Reference proteome</keyword>
<evidence type="ECO:0000313" key="2">
    <source>
        <dbReference type="Proteomes" id="UP001152885"/>
    </source>
</evidence>
<organism evidence="1 2">
    <name type="scientific">Candida verbasci</name>
    <dbReference type="NCBI Taxonomy" id="1227364"/>
    <lineage>
        <taxon>Eukaryota</taxon>
        <taxon>Fungi</taxon>
        <taxon>Dikarya</taxon>
        <taxon>Ascomycota</taxon>
        <taxon>Saccharomycotina</taxon>
        <taxon>Pichiomycetes</taxon>
        <taxon>Debaryomycetaceae</taxon>
        <taxon>Candida/Lodderomyces clade</taxon>
        <taxon>Candida</taxon>
    </lineage>
</organism>
<dbReference type="Proteomes" id="UP001152885">
    <property type="component" value="Unassembled WGS sequence"/>
</dbReference>
<evidence type="ECO:0000313" key="1">
    <source>
        <dbReference type="EMBL" id="CAI5756633.1"/>
    </source>
</evidence>
<sequence>MFKSILPKLQTRQIWTNRLKHKGFNVAGFRFYSTPRISPKKEEHRVRYILYMVALSWVAMYFVGNNLEKKRPSMQNLTEREFNEYELKTGIKRRNKLINDKLAQKYKFYVIPYIKQDEELDEIVTKLKQKDSSYNIKVIDPKQLIEEEKADDSRKYSILLQTLESQKKSFPPGLITAIIKDYLNTFINTREGTFDTNFIIKNYPQTTNEAIKFENDVSDICKCLILHYDIINELPKVKNDEEVRDIKNVDGYFNTIGKSKTIVSKWDEMDTKLEEIMLEDY</sequence>
<accession>A0A9W4XBY5</accession>
<name>A0A9W4XBY5_9ASCO</name>
<dbReference type="OrthoDB" id="4081130at2759"/>
<dbReference type="EMBL" id="CANTUO010000001">
    <property type="protein sequence ID" value="CAI5756633.1"/>
    <property type="molecule type" value="Genomic_DNA"/>
</dbReference>
<reference evidence="1" key="1">
    <citation type="submission" date="2022-12" db="EMBL/GenBank/DDBJ databases">
        <authorList>
            <person name="Brejova B."/>
        </authorList>
    </citation>
    <scope>NUCLEOTIDE SEQUENCE</scope>
</reference>
<gene>
    <name evidence="1" type="ORF">CANVERA_P1151</name>
</gene>
<dbReference type="Gene3D" id="3.40.50.300">
    <property type="entry name" value="P-loop containing nucleotide triphosphate hydrolases"/>
    <property type="match status" value="1"/>
</dbReference>
<proteinExistence type="predicted"/>
<comment type="caution">
    <text evidence="1">The sequence shown here is derived from an EMBL/GenBank/DDBJ whole genome shotgun (WGS) entry which is preliminary data.</text>
</comment>
<evidence type="ECO:0008006" key="3">
    <source>
        <dbReference type="Google" id="ProtNLM"/>
    </source>
</evidence>
<dbReference type="AlphaFoldDB" id="A0A9W4XBY5"/>
<protein>
    <recommendedName>
        <fullName evidence="3">Altered inheritance of mitochondria protein 36, mitochondrial</fullName>
    </recommendedName>
</protein>